<evidence type="ECO:0000256" key="1">
    <source>
        <dbReference type="SAM" id="MobiDB-lite"/>
    </source>
</evidence>
<comment type="caution">
    <text evidence="2">The sequence shown here is derived from an EMBL/GenBank/DDBJ whole genome shotgun (WGS) entry which is preliminary data.</text>
</comment>
<gene>
    <name evidence="2" type="ORF">PoB_006784600</name>
</gene>
<proteinExistence type="predicted"/>
<accession>A0AAV4DBN4</accession>
<evidence type="ECO:0000313" key="2">
    <source>
        <dbReference type="EMBL" id="GFO41341.1"/>
    </source>
</evidence>
<keyword evidence="3" id="KW-1185">Reference proteome</keyword>
<reference evidence="2 3" key="1">
    <citation type="journal article" date="2021" name="Elife">
        <title>Chloroplast acquisition without the gene transfer in kleptoplastic sea slugs, Plakobranchus ocellatus.</title>
        <authorList>
            <person name="Maeda T."/>
            <person name="Takahashi S."/>
            <person name="Yoshida T."/>
            <person name="Shimamura S."/>
            <person name="Takaki Y."/>
            <person name="Nagai Y."/>
            <person name="Toyoda A."/>
            <person name="Suzuki Y."/>
            <person name="Arimoto A."/>
            <person name="Ishii H."/>
            <person name="Satoh N."/>
            <person name="Nishiyama T."/>
            <person name="Hasebe M."/>
            <person name="Maruyama T."/>
            <person name="Minagawa J."/>
            <person name="Obokata J."/>
            <person name="Shigenobu S."/>
        </authorList>
    </citation>
    <scope>NUCLEOTIDE SEQUENCE [LARGE SCALE GENOMIC DNA]</scope>
</reference>
<dbReference type="EMBL" id="BLXT01007679">
    <property type="protein sequence ID" value="GFO41341.1"/>
    <property type="molecule type" value="Genomic_DNA"/>
</dbReference>
<protein>
    <submittedName>
        <fullName evidence="2">Uncharacterized protein</fullName>
    </submittedName>
</protein>
<evidence type="ECO:0000313" key="3">
    <source>
        <dbReference type="Proteomes" id="UP000735302"/>
    </source>
</evidence>
<feature type="region of interest" description="Disordered" evidence="1">
    <location>
        <begin position="66"/>
        <end position="97"/>
    </location>
</feature>
<name>A0AAV4DBN4_9GAST</name>
<feature type="compositionally biased region" description="Polar residues" evidence="1">
    <location>
        <begin position="84"/>
        <end position="97"/>
    </location>
</feature>
<sequence>MKESPVYNVTVISLTDTVIDLIRNTDWPLPLATPSIRCSHTNFQFLCFYFLVGRYTISDVTAEPNPCQLPPSHQNLQEPPHQWITHQPSPQQRPCQL</sequence>
<dbReference type="Proteomes" id="UP000735302">
    <property type="component" value="Unassembled WGS sequence"/>
</dbReference>
<dbReference type="AlphaFoldDB" id="A0AAV4DBN4"/>
<organism evidence="2 3">
    <name type="scientific">Plakobranchus ocellatus</name>
    <dbReference type="NCBI Taxonomy" id="259542"/>
    <lineage>
        <taxon>Eukaryota</taxon>
        <taxon>Metazoa</taxon>
        <taxon>Spiralia</taxon>
        <taxon>Lophotrochozoa</taxon>
        <taxon>Mollusca</taxon>
        <taxon>Gastropoda</taxon>
        <taxon>Heterobranchia</taxon>
        <taxon>Euthyneura</taxon>
        <taxon>Panpulmonata</taxon>
        <taxon>Sacoglossa</taxon>
        <taxon>Placobranchoidea</taxon>
        <taxon>Plakobranchidae</taxon>
        <taxon>Plakobranchus</taxon>
    </lineage>
</organism>